<dbReference type="AlphaFoldDB" id="A0A8J2SHL4"/>
<feature type="region of interest" description="Disordered" evidence="3">
    <location>
        <begin position="363"/>
        <end position="384"/>
    </location>
</feature>
<dbReference type="InterPro" id="IPR052628">
    <property type="entry name" value="CFAP70"/>
</dbReference>
<dbReference type="Proteomes" id="UP000789595">
    <property type="component" value="Unassembled WGS sequence"/>
</dbReference>
<proteinExistence type="predicted"/>
<feature type="region of interest" description="Disordered" evidence="3">
    <location>
        <begin position="1"/>
        <end position="20"/>
    </location>
</feature>
<feature type="region of interest" description="Disordered" evidence="3">
    <location>
        <begin position="26"/>
        <end position="106"/>
    </location>
</feature>
<dbReference type="SUPFAM" id="SSF48452">
    <property type="entry name" value="TPR-like"/>
    <property type="match status" value="1"/>
</dbReference>
<dbReference type="PANTHER" id="PTHR44314:SF1">
    <property type="entry name" value="CILIA- AND FLAGELLA-ASSOCIATED PROTEIN 70"/>
    <property type="match status" value="1"/>
</dbReference>
<protein>
    <submittedName>
        <fullName evidence="4">Uncharacterized protein</fullName>
    </submittedName>
</protein>
<evidence type="ECO:0000256" key="2">
    <source>
        <dbReference type="ARBA" id="ARBA00022803"/>
    </source>
</evidence>
<feature type="compositionally biased region" description="Pro residues" evidence="3">
    <location>
        <begin position="35"/>
        <end position="44"/>
    </location>
</feature>
<dbReference type="Gene3D" id="1.25.40.10">
    <property type="entry name" value="Tetratricopeptide repeat domain"/>
    <property type="match status" value="1"/>
</dbReference>
<dbReference type="GO" id="GO:0031514">
    <property type="term" value="C:motile cilium"/>
    <property type="evidence" value="ECO:0007669"/>
    <property type="project" value="TreeGrafter"/>
</dbReference>
<feature type="region of interest" description="Disordered" evidence="3">
    <location>
        <begin position="426"/>
        <end position="445"/>
    </location>
</feature>
<name>A0A8J2SHL4_9STRA</name>
<reference evidence="4" key="1">
    <citation type="submission" date="2021-11" db="EMBL/GenBank/DDBJ databases">
        <authorList>
            <consortium name="Genoscope - CEA"/>
            <person name="William W."/>
        </authorList>
    </citation>
    <scope>NUCLEOTIDE SEQUENCE</scope>
</reference>
<feature type="compositionally biased region" description="Low complexity" evidence="3">
    <location>
        <begin position="45"/>
        <end position="56"/>
    </location>
</feature>
<organism evidence="4 5">
    <name type="scientific">Pelagomonas calceolata</name>
    <dbReference type="NCBI Taxonomy" id="35677"/>
    <lineage>
        <taxon>Eukaryota</taxon>
        <taxon>Sar</taxon>
        <taxon>Stramenopiles</taxon>
        <taxon>Ochrophyta</taxon>
        <taxon>Pelagophyceae</taxon>
        <taxon>Pelagomonadales</taxon>
        <taxon>Pelagomonadaceae</taxon>
        <taxon>Pelagomonas</taxon>
    </lineage>
</organism>
<feature type="compositionally biased region" description="Low complexity" evidence="3">
    <location>
        <begin position="367"/>
        <end position="384"/>
    </location>
</feature>
<dbReference type="GO" id="GO:0070062">
    <property type="term" value="C:extracellular exosome"/>
    <property type="evidence" value="ECO:0007669"/>
    <property type="project" value="TreeGrafter"/>
</dbReference>
<dbReference type="PANTHER" id="PTHR44314">
    <property type="entry name" value="CILIA- AND FLAGELLA-ASSOCIATED PROTEIN 70"/>
    <property type="match status" value="1"/>
</dbReference>
<sequence length="1197" mass="120860">MDDEQPQASEEATAAAARRCFGGVAAPVPREAPADSPPAPPPPGEVRVVPVRVVVPCGWAPPEPEPTPEPEDGGAPEQAAEPPPPPPLEARVRVSGAKGDGAPFLGPATSRWVPAAWAPGRHEVDFAGLAVPSAPLAQDAATATALFEATVDVRVETREGEGAAVVDLGACRLRVRDVVDAATLGRPRVEYEKPLVADPSAAGGGDADAAAGPVLGVALAVDDELADYLDGSRVLTLRASLSNPPAGWAPAGELDAASEAALAACRFALRLAGGAPAPPAVDLGTAALARDAAPAAPADDPAVAGEPEDAGGEPPDVAPVGVRAAWAEATAFLPRDACEAFAAAAGDAPTLDFAVSLAGADGGAGAGPADDGPAADDAAPEAAEPAVDATATLDVAGFYGGAEGVTAVVEARVVAPAPEPVLAPATAPAEAELASAADDDDDDDAAFLGDAAAADEEADADAAPEAPPLASRLDAAGTRLAVALTLSAPLRGGITAPPPETPYGDVVAQLEPHAVAGAPKTRDVRNEFRDAVGDVVAELAEEMARIVVARDPTGGASVDGADERTWLYALNTGRVDPDAPRAPGPEAGPYHAFKERLKPCVQRVVRARAARPPPAPGQNADWREVGAYDRFVAAAYEDLLGLATTVLNRRFRDAESAQEPPATPSPFAPDGDGADAPSTDLAETMARDADRTLRTFAARAADAEAEGDAAACARLLDEAFAAVKAKVLSAWDAKVLTPVLHAAARAKAFALARCAGRRLAGATASDAAAACRAALELESGDAETQVLYAAALLERGDAAASAGVLASATATARGAVGLRARLLRALVLAEAGPRFEPAARRAVDAAPATAGWAPPPGYAEGPRRRSALLLDLAEWLDAHGLPGCVGKALGAHAAADARAAACATRAGDLFAARTPADECARRWALDARAATDAGDAPGATAAAMRACAAGADAAAPWLALGAAAAARGDGEREGAALASALAILQHPAHPDPPPLWLFLRVADLCAATGKTDYARDVALAACDRHATRAAAWRGAARALLADGNPKDAETALEEANVLDPASAACWGYLALANLQQYDLGDDARVDRAAACVEHATQLGLADGNLLTDVGVAFAAVDRLTVAVDVLRRAVALPFGGFTKHARLALARAYAKGRRHVEATDEYATLLAVAGDAEAGVLRAEMEPILKVLGKLDDDEAP</sequence>
<dbReference type="OrthoDB" id="10681966at2759"/>
<dbReference type="EMBL" id="CAKKNE010000003">
    <property type="protein sequence ID" value="CAH0372748.1"/>
    <property type="molecule type" value="Genomic_DNA"/>
</dbReference>
<gene>
    <name evidence="4" type="ORF">PECAL_3P27760</name>
</gene>
<keyword evidence="2" id="KW-0802">TPR repeat</keyword>
<evidence type="ECO:0000256" key="1">
    <source>
        <dbReference type="ARBA" id="ARBA00022737"/>
    </source>
</evidence>
<evidence type="ECO:0000256" key="3">
    <source>
        <dbReference type="SAM" id="MobiDB-lite"/>
    </source>
</evidence>
<feature type="compositionally biased region" description="Low complexity" evidence="3">
    <location>
        <begin position="8"/>
        <end position="17"/>
    </location>
</feature>
<evidence type="ECO:0000313" key="4">
    <source>
        <dbReference type="EMBL" id="CAH0372748.1"/>
    </source>
</evidence>
<dbReference type="GO" id="GO:0060271">
    <property type="term" value="P:cilium assembly"/>
    <property type="evidence" value="ECO:0007669"/>
    <property type="project" value="TreeGrafter"/>
</dbReference>
<feature type="compositionally biased region" description="Low complexity" evidence="3">
    <location>
        <begin position="426"/>
        <end position="436"/>
    </location>
</feature>
<evidence type="ECO:0000313" key="5">
    <source>
        <dbReference type="Proteomes" id="UP000789595"/>
    </source>
</evidence>
<keyword evidence="5" id="KW-1185">Reference proteome</keyword>
<feature type="compositionally biased region" description="Low complexity" evidence="3">
    <location>
        <begin position="292"/>
        <end position="305"/>
    </location>
</feature>
<feature type="region of interest" description="Disordered" evidence="3">
    <location>
        <begin position="653"/>
        <end position="679"/>
    </location>
</feature>
<feature type="region of interest" description="Disordered" evidence="3">
    <location>
        <begin position="292"/>
        <end position="318"/>
    </location>
</feature>
<comment type="caution">
    <text evidence="4">The sequence shown here is derived from an EMBL/GenBank/DDBJ whole genome shotgun (WGS) entry which is preliminary data.</text>
</comment>
<dbReference type="GO" id="GO:0003341">
    <property type="term" value="P:cilium movement"/>
    <property type="evidence" value="ECO:0007669"/>
    <property type="project" value="TreeGrafter"/>
</dbReference>
<dbReference type="InterPro" id="IPR011990">
    <property type="entry name" value="TPR-like_helical_dom_sf"/>
</dbReference>
<accession>A0A8J2SHL4</accession>
<keyword evidence="1" id="KW-0677">Repeat</keyword>